<dbReference type="EMBL" id="BAAAHP010000181">
    <property type="protein sequence ID" value="GAA0897416.1"/>
    <property type="molecule type" value="Genomic_DNA"/>
</dbReference>
<reference evidence="3 4" key="1">
    <citation type="journal article" date="2019" name="Int. J. Syst. Evol. Microbiol.">
        <title>The Global Catalogue of Microorganisms (GCM) 10K type strain sequencing project: providing services to taxonomists for standard genome sequencing and annotation.</title>
        <authorList>
            <consortium name="The Broad Institute Genomics Platform"/>
            <consortium name="The Broad Institute Genome Sequencing Center for Infectious Disease"/>
            <person name="Wu L."/>
            <person name="Ma J."/>
        </authorList>
    </citation>
    <scope>NUCLEOTIDE SEQUENCE [LARGE SCALE GENOMIC DNA]</scope>
    <source>
        <strain evidence="3 4">JCM 11117</strain>
    </source>
</reference>
<keyword evidence="4" id="KW-1185">Reference proteome</keyword>
<keyword evidence="2" id="KW-0560">Oxidoreductase</keyword>
<dbReference type="RefSeq" id="WP_343944811.1">
    <property type="nucleotide sequence ID" value="NZ_BAAAHP010000181.1"/>
</dbReference>
<organism evidence="3 4">
    <name type="scientific">Pseudonocardia zijingensis</name>
    <dbReference type="NCBI Taxonomy" id="153376"/>
    <lineage>
        <taxon>Bacteria</taxon>
        <taxon>Bacillati</taxon>
        <taxon>Actinomycetota</taxon>
        <taxon>Actinomycetes</taxon>
        <taxon>Pseudonocardiales</taxon>
        <taxon>Pseudonocardiaceae</taxon>
        <taxon>Pseudonocardia</taxon>
    </lineage>
</organism>
<protein>
    <submittedName>
        <fullName evidence="3">SDR family oxidoreductase</fullName>
    </submittedName>
</protein>
<dbReference type="PRINTS" id="PR00081">
    <property type="entry name" value="GDHRDH"/>
</dbReference>
<dbReference type="PRINTS" id="PR00080">
    <property type="entry name" value="SDRFAMILY"/>
</dbReference>
<evidence type="ECO:0000256" key="2">
    <source>
        <dbReference type="ARBA" id="ARBA00023002"/>
    </source>
</evidence>
<evidence type="ECO:0000313" key="4">
    <source>
        <dbReference type="Proteomes" id="UP001499967"/>
    </source>
</evidence>
<dbReference type="InterPro" id="IPR036291">
    <property type="entry name" value="NAD(P)-bd_dom_sf"/>
</dbReference>
<proteinExistence type="inferred from homology"/>
<evidence type="ECO:0000256" key="1">
    <source>
        <dbReference type="ARBA" id="ARBA00006484"/>
    </source>
</evidence>
<dbReference type="PANTHER" id="PTHR43669">
    <property type="entry name" value="5-KETO-D-GLUCONATE 5-REDUCTASE"/>
    <property type="match status" value="1"/>
</dbReference>
<name>A0ABN1N8Q9_9PSEU</name>
<comment type="similarity">
    <text evidence="1">Belongs to the short-chain dehydrogenases/reductases (SDR) family.</text>
</comment>
<comment type="caution">
    <text evidence="3">The sequence shown here is derived from an EMBL/GenBank/DDBJ whole genome shotgun (WGS) entry which is preliminary data.</text>
</comment>
<dbReference type="Pfam" id="PF13561">
    <property type="entry name" value="adh_short_C2"/>
    <property type="match status" value="1"/>
</dbReference>
<dbReference type="InterPro" id="IPR002347">
    <property type="entry name" value="SDR_fam"/>
</dbReference>
<gene>
    <name evidence="3" type="ORF">GCM10009559_58030</name>
</gene>
<dbReference type="SUPFAM" id="SSF51735">
    <property type="entry name" value="NAD(P)-binding Rossmann-fold domains"/>
    <property type="match status" value="1"/>
</dbReference>
<sequence length="268" mass="28145">MDLNLKDKSVVVTGGSSGIGLAAARTFAEEGARVLIAARRPDVLEAAARSVTASTGVHVDWTPVGICDPAALDRLVRTALDLHGRIDVLVNNAGDGIYKPFLEVTDEELVYGTTVNFFAQFRLAQRVVPVMLVQGGGVIVNVTGETGIRVTTPPFRSSCTGPSKAAENRLTKILASEFGERGIRVNAVVPGYVRTEERLAKWQAELGAGATAGDVDAQLRSWAPGIARPDGAWGTAQELADLIVYAASDRSSFVNGAVLVADGGDDKS</sequence>
<dbReference type="PANTHER" id="PTHR43669:SF3">
    <property type="entry name" value="ALCOHOL DEHYDROGENASE, PUTATIVE (AFU_ORTHOLOGUE AFUA_3G03445)-RELATED"/>
    <property type="match status" value="1"/>
</dbReference>
<accession>A0ABN1N8Q9</accession>
<dbReference type="Proteomes" id="UP001499967">
    <property type="component" value="Unassembled WGS sequence"/>
</dbReference>
<dbReference type="Gene3D" id="3.40.50.720">
    <property type="entry name" value="NAD(P)-binding Rossmann-like Domain"/>
    <property type="match status" value="1"/>
</dbReference>
<evidence type="ECO:0000313" key="3">
    <source>
        <dbReference type="EMBL" id="GAA0897416.1"/>
    </source>
</evidence>
<dbReference type="CDD" id="cd05233">
    <property type="entry name" value="SDR_c"/>
    <property type="match status" value="1"/>
</dbReference>